<dbReference type="InterPro" id="IPR011991">
    <property type="entry name" value="ArsR-like_HTH"/>
</dbReference>
<dbReference type="InterPro" id="IPR036390">
    <property type="entry name" value="WH_DNA-bd_sf"/>
</dbReference>
<evidence type="ECO:0000313" key="3">
    <source>
        <dbReference type="Proteomes" id="UP001589870"/>
    </source>
</evidence>
<accession>A0ABV6UB43</accession>
<dbReference type="Gene3D" id="1.10.10.10">
    <property type="entry name" value="Winged helix-like DNA-binding domain superfamily/Winged helix DNA-binding domain"/>
    <property type="match status" value="1"/>
</dbReference>
<proteinExistence type="predicted"/>
<comment type="caution">
    <text evidence="2">The sequence shown here is derived from an EMBL/GenBank/DDBJ whole genome shotgun (WGS) entry which is preliminary data.</text>
</comment>
<dbReference type="CDD" id="cd00090">
    <property type="entry name" value="HTH_ARSR"/>
    <property type="match status" value="1"/>
</dbReference>
<evidence type="ECO:0000256" key="1">
    <source>
        <dbReference type="SAM" id="MobiDB-lite"/>
    </source>
</evidence>
<dbReference type="RefSeq" id="WP_394303415.1">
    <property type="nucleotide sequence ID" value="NZ_JBHMQT010000055.1"/>
</dbReference>
<feature type="compositionally biased region" description="Basic and acidic residues" evidence="1">
    <location>
        <begin position="66"/>
        <end position="75"/>
    </location>
</feature>
<reference evidence="2 3" key="1">
    <citation type="submission" date="2024-09" db="EMBL/GenBank/DDBJ databases">
        <authorList>
            <person name="Sun Q."/>
            <person name="Mori K."/>
        </authorList>
    </citation>
    <scope>NUCLEOTIDE SEQUENCE [LARGE SCALE GENOMIC DNA]</scope>
    <source>
        <strain evidence="2 3">TBRC 1851</strain>
    </source>
</reference>
<name>A0ABV6UB43_9ACTN</name>
<feature type="region of interest" description="Disordered" evidence="1">
    <location>
        <begin position="66"/>
        <end position="85"/>
    </location>
</feature>
<dbReference type="InterPro" id="IPR036388">
    <property type="entry name" value="WH-like_DNA-bd_sf"/>
</dbReference>
<gene>
    <name evidence="2" type="ORF">ACFHYQ_24140</name>
</gene>
<organism evidence="2 3">
    <name type="scientific">Sphaerimonospora cavernae</name>
    <dbReference type="NCBI Taxonomy" id="1740611"/>
    <lineage>
        <taxon>Bacteria</taxon>
        <taxon>Bacillati</taxon>
        <taxon>Actinomycetota</taxon>
        <taxon>Actinomycetes</taxon>
        <taxon>Streptosporangiales</taxon>
        <taxon>Streptosporangiaceae</taxon>
        <taxon>Sphaerimonospora</taxon>
    </lineage>
</organism>
<dbReference type="Proteomes" id="UP001589870">
    <property type="component" value="Unassembled WGS sequence"/>
</dbReference>
<evidence type="ECO:0000313" key="2">
    <source>
        <dbReference type="EMBL" id="MFC0865388.1"/>
    </source>
</evidence>
<dbReference type="SUPFAM" id="SSF46785">
    <property type="entry name" value="Winged helix' DNA-binding domain"/>
    <property type="match status" value="1"/>
</dbReference>
<dbReference type="Pfam" id="PF12840">
    <property type="entry name" value="HTH_20"/>
    <property type="match status" value="1"/>
</dbReference>
<dbReference type="EMBL" id="JBHMQT010000055">
    <property type="protein sequence ID" value="MFC0865388.1"/>
    <property type="molecule type" value="Genomic_DNA"/>
</dbReference>
<protein>
    <submittedName>
        <fullName evidence="2">Helix-turn-helix transcriptional regulator</fullName>
    </submittedName>
</protein>
<sequence>MDVREVARPDPGGVPALNESRSQVLAVLQEAGRPLSAGEVAKRVRLHPNTARFHLDALVEADLAERNAEDRDQPGRPRILYTARPESAHSGRRSYRLLAEILAGSLAAETPQPAQAALRAGRAWGRYLADRPPPFRRLDVEAATRQLVRMLADIGFAPEPAEDGRKVLLHHCPFRETAEAHREVVCSIHLGLMQGLLAELGAPIEAERLDPFVEPDLCVARLAPAASPEP</sequence>
<keyword evidence="3" id="KW-1185">Reference proteome</keyword>